<sequence length="798" mass="91890">MEPQGERSTRVVLAEDGDLLILVTDTQEWETKEFLVDSNTVRRSSKLWEALVADKSASSGVDVVRITRYKAEYLGIILSIMHCKFGDVPYSFHYPELYEFLQLTEEYEVTHLLRPWAATWVTLYQDSGFLSSFPRRRYTGHEDARGVTLDSMEIPFNNEHSLLVGGWGDVALLEDPEIPGLLGTAPDYVRGVQLEKLQQLHGVFEEAMRRCDEYNDLFRGSDRHPGEHYQDYDCCQCGKHHIWGQFCQLCTRSKDEQAMCNSMILGSIIRGYRQYKSYLTDECIISIGDEKEKNGSESIKPGGVKQSLKDHLYELRKIKIYGLPEATGHHTKPIYGKTHGGCNPTALIRTQLEGVLSDVAFLRKQDYGLEFRKRRDVKRYFDGSFRYQELANIVIDGHKFSLEGSPLLDDVMADDSLDEEVNFGTDVVKEDGDLLIVVRDIKDNNNSIESRHTFLVDSRVVSQSSPIWEALVPPKRDDSGRNVIEVTGDVWHHEKLFLLMHEKLCCSFDGYGEDASFNLLKFTDAWGVTYLILPWFTHWIDGLKYLNPDYTWLQEMDLETLLIRLWTVWTLGHREAFQSLTRFFVRRVNSDHKSELTFNDACLSEAFDKFGVPEIPGLIERENKLQELHSVFNEFMDSTYGRFCKLKSRSVDEQQKCDATIMGSIFLGRQRILTRIGSEKSLDETFRGMFRIPIYNLNIMQENKSNTLSRYQVHSPPSPSYQPHDECNPTRSLRNRLDMIMSSIATVLDKDYERALIKPVNIYGVPNEEYVLSAENESDIETDSDVTLPLVDEDQNSY</sequence>
<keyword evidence="2" id="KW-1185">Reference proteome</keyword>
<dbReference type="EMBL" id="JAQQWI010000017">
    <property type="protein sequence ID" value="KAK8006018.1"/>
    <property type="molecule type" value="Genomic_DNA"/>
</dbReference>
<name>A0ABR1R9D2_9PEZI</name>
<protein>
    <submittedName>
        <fullName evidence="1">Uncharacterized protein</fullName>
    </submittedName>
</protein>
<dbReference type="Proteomes" id="UP001396898">
    <property type="component" value="Unassembled WGS sequence"/>
</dbReference>
<gene>
    <name evidence="1" type="ORF">PG991_012315</name>
</gene>
<reference evidence="1 2" key="1">
    <citation type="submission" date="2023-01" db="EMBL/GenBank/DDBJ databases">
        <title>Analysis of 21 Apiospora genomes using comparative genomics revels a genus with tremendous synthesis potential of carbohydrate active enzymes and secondary metabolites.</title>
        <authorList>
            <person name="Sorensen T."/>
        </authorList>
    </citation>
    <scope>NUCLEOTIDE SEQUENCE [LARGE SCALE GENOMIC DNA]</scope>
    <source>
        <strain evidence="1 2">CBS 20057</strain>
    </source>
</reference>
<evidence type="ECO:0000313" key="1">
    <source>
        <dbReference type="EMBL" id="KAK8006018.1"/>
    </source>
</evidence>
<evidence type="ECO:0000313" key="2">
    <source>
        <dbReference type="Proteomes" id="UP001396898"/>
    </source>
</evidence>
<comment type="caution">
    <text evidence="1">The sequence shown here is derived from an EMBL/GenBank/DDBJ whole genome shotgun (WGS) entry which is preliminary data.</text>
</comment>
<proteinExistence type="predicted"/>
<accession>A0ABR1R9D2</accession>
<organism evidence="1 2">
    <name type="scientific">Apiospora marii</name>
    <dbReference type="NCBI Taxonomy" id="335849"/>
    <lineage>
        <taxon>Eukaryota</taxon>
        <taxon>Fungi</taxon>
        <taxon>Dikarya</taxon>
        <taxon>Ascomycota</taxon>
        <taxon>Pezizomycotina</taxon>
        <taxon>Sordariomycetes</taxon>
        <taxon>Xylariomycetidae</taxon>
        <taxon>Amphisphaeriales</taxon>
        <taxon>Apiosporaceae</taxon>
        <taxon>Apiospora</taxon>
    </lineage>
</organism>